<dbReference type="PROSITE" id="PS51160">
    <property type="entry name" value="ACYLPHOSPHATASE_3"/>
    <property type="match status" value="1"/>
</dbReference>
<dbReference type="Proteomes" id="UP000238825">
    <property type="component" value="Chromosome"/>
</dbReference>
<dbReference type="Pfam" id="PF07503">
    <property type="entry name" value="zf-HYPF"/>
    <property type="match status" value="2"/>
</dbReference>
<dbReference type="Gene3D" id="3.30.420.40">
    <property type="match status" value="1"/>
</dbReference>
<dbReference type="PANTHER" id="PTHR42959">
    <property type="entry name" value="CARBAMOYLTRANSFERASE"/>
    <property type="match status" value="1"/>
</dbReference>
<dbReference type="GO" id="GO:0016743">
    <property type="term" value="F:carboxyl- or carbamoyltransferase activity"/>
    <property type="evidence" value="ECO:0007669"/>
    <property type="project" value="UniProtKB-UniRule"/>
</dbReference>
<keyword evidence="12" id="KW-0808">Transferase</keyword>
<dbReference type="InterPro" id="IPR001792">
    <property type="entry name" value="Acylphosphatase-like_dom"/>
</dbReference>
<protein>
    <recommendedName>
        <fullName evidence="8">Carbamoyltransferase</fullName>
        <ecNumber evidence="8">6.2.-.-</ecNumber>
    </recommendedName>
</protein>
<comment type="pathway">
    <text evidence="1">Protein modification; [NiFe] hydrogenase maturation.</text>
</comment>
<organism evidence="12 14">
    <name type="scientific">Lysinibacillus sphaericus</name>
    <name type="common">Bacillus sphaericus</name>
    <dbReference type="NCBI Taxonomy" id="1421"/>
    <lineage>
        <taxon>Bacteria</taxon>
        <taxon>Bacillati</taxon>
        <taxon>Bacillota</taxon>
        <taxon>Bacilli</taxon>
        <taxon>Bacillales</taxon>
        <taxon>Bacillaceae</taxon>
        <taxon>Lysinibacillus</taxon>
    </lineage>
</organism>
<evidence type="ECO:0000256" key="8">
    <source>
        <dbReference type="PIRNR" id="PIRNR006256"/>
    </source>
</evidence>
<evidence type="ECO:0000256" key="6">
    <source>
        <dbReference type="ARBA" id="ARBA00022833"/>
    </source>
</evidence>
<dbReference type="GeneID" id="48277550"/>
<evidence type="ECO:0000313" key="15">
    <source>
        <dbReference type="Proteomes" id="UP000255295"/>
    </source>
</evidence>
<dbReference type="PIRSF" id="PIRSF006256">
    <property type="entry name" value="CMPcnvr_hdrg_mat"/>
    <property type="match status" value="1"/>
</dbReference>
<dbReference type="Pfam" id="PF01300">
    <property type="entry name" value="Sua5_yciO_yrdC"/>
    <property type="match status" value="1"/>
</dbReference>
<accession>A0A2S0K2B4</accession>
<dbReference type="EC" id="6.2.-.-" evidence="8"/>
<dbReference type="InterPro" id="IPR011125">
    <property type="entry name" value="Znf_HypF"/>
</dbReference>
<dbReference type="RefSeq" id="WP_024363296.1">
    <property type="nucleotide sequence ID" value="NZ_BJNS01000030.1"/>
</dbReference>
<dbReference type="Proteomes" id="UP000255295">
    <property type="component" value="Unassembled WGS sequence"/>
</dbReference>
<proteinExistence type="inferred from homology"/>
<dbReference type="EMBL" id="UFSZ01000001">
    <property type="protein sequence ID" value="SUV16565.1"/>
    <property type="molecule type" value="Genomic_DNA"/>
</dbReference>
<dbReference type="GO" id="GO:0008270">
    <property type="term" value="F:zinc ion binding"/>
    <property type="evidence" value="ECO:0007669"/>
    <property type="project" value="UniProtKB-KW"/>
</dbReference>
<reference evidence="13 15" key="2">
    <citation type="submission" date="2018-06" db="EMBL/GenBank/DDBJ databases">
        <authorList>
            <consortium name="Pathogen Informatics"/>
            <person name="Doyle S."/>
        </authorList>
    </citation>
    <scope>NUCLEOTIDE SEQUENCE [LARGE SCALE GENOMIC DNA]</scope>
    <source>
        <strain evidence="13 15">NCTC10338</strain>
    </source>
</reference>
<evidence type="ECO:0000256" key="2">
    <source>
        <dbReference type="ARBA" id="ARBA00008097"/>
    </source>
</evidence>
<evidence type="ECO:0000256" key="7">
    <source>
        <dbReference type="ARBA" id="ARBA00048220"/>
    </source>
</evidence>
<evidence type="ECO:0000256" key="9">
    <source>
        <dbReference type="PROSITE-ProRule" id="PRU00520"/>
    </source>
</evidence>
<comment type="catalytic activity">
    <reaction evidence="9">
        <text>an acyl phosphate + H2O = a carboxylate + phosphate + H(+)</text>
        <dbReference type="Rhea" id="RHEA:14965"/>
        <dbReference type="ChEBI" id="CHEBI:15377"/>
        <dbReference type="ChEBI" id="CHEBI:15378"/>
        <dbReference type="ChEBI" id="CHEBI:29067"/>
        <dbReference type="ChEBI" id="CHEBI:43474"/>
        <dbReference type="ChEBI" id="CHEBI:59918"/>
        <dbReference type="EC" id="3.6.1.7"/>
    </reaction>
</comment>
<dbReference type="InterPro" id="IPR004421">
    <property type="entry name" value="Carbamoyltransferase_HypF"/>
</dbReference>
<dbReference type="InterPro" id="IPR051060">
    <property type="entry name" value="Carbamoyltrans_HypF-like"/>
</dbReference>
<keyword evidence="4" id="KW-0479">Metal-binding</keyword>
<dbReference type="Gene3D" id="3.90.870.50">
    <property type="match status" value="1"/>
</dbReference>
<dbReference type="SUPFAM" id="SSF55821">
    <property type="entry name" value="YrdC/RibB"/>
    <property type="match status" value="1"/>
</dbReference>
<dbReference type="Pfam" id="PF17788">
    <property type="entry name" value="HypF_C"/>
    <property type="match status" value="1"/>
</dbReference>
<evidence type="ECO:0000256" key="1">
    <source>
        <dbReference type="ARBA" id="ARBA00004711"/>
    </source>
</evidence>
<name>A0A2S0K2B4_LYSSH</name>
<evidence type="ECO:0000313" key="13">
    <source>
        <dbReference type="EMBL" id="SUV16565.1"/>
    </source>
</evidence>
<dbReference type="Gene3D" id="3.30.110.120">
    <property type="match status" value="1"/>
</dbReference>
<keyword evidence="6" id="KW-0862">Zinc</keyword>
<dbReference type="Gene3D" id="3.30.420.360">
    <property type="match status" value="1"/>
</dbReference>
<keyword evidence="3" id="KW-0436">Ligase</keyword>
<feature type="domain" description="YrdC-like" evidence="11">
    <location>
        <begin position="202"/>
        <end position="387"/>
    </location>
</feature>
<dbReference type="UniPathway" id="UPA00335"/>
<dbReference type="InterPro" id="IPR041440">
    <property type="entry name" value="HypF_C"/>
</dbReference>
<feature type="domain" description="Acylphosphatase-like" evidence="10">
    <location>
        <begin position="4"/>
        <end position="90"/>
    </location>
</feature>
<dbReference type="InterPro" id="IPR036046">
    <property type="entry name" value="Acylphosphatase-like_dom_sf"/>
</dbReference>
<dbReference type="Pfam" id="PF00708">
    <property type="entry name" value="Acylphosphatase"/>
    <property type="match status" value="1"/>
</dbReference>
<feature type="active site" evidence="9">
    <location>
        <position position="37"/>
    </location>
</feature>
<dbReference type="InterPro" id="IPR006070">
    <property type="entry name" value="Sua5-like_dom"/>
</dbReference>
<gene>
    <name evidence="13" type="primary">hypF</name>
    <name evidence="12" type="ORF">LS41612_15210</name>
    <name evidence="13" type="ORF">NCTC10338_01645</name>
</gene>
<evidence type="ECO:0000313" key="14">
    <source>
        <dbReference type="Proteomes" id="UP000238825"/>
    </source>
</evidence>
<dbReference type="EMBL" id="CP019980">
    <property type="protein sequence ID" value="AVK97525.1"/>
    <property type="molecule type" value="Genomic_DNA"/>
</dbReference>
<dbReference type="Pfam" id="PF22521">
    <property type="entry name" value="HypF_C_2"/>
    <property type="match status" value="1"/>
</dbReference>
<keyword evidence="5" id="KW-0863">Zinc-finger</keyword>
<evidence type="ECO:0000313" key="12">
    <source>
        <dbReference type="EMBL" id="AVK97525.1"/>
    </source>
</evidence>
<dbReference type="GO" id="GO:0016874">
    <property type="term" value="F:ligase activity"/>
    <property type="evidence" value="ECO:0007669"/>
    <property type="project" value="UniProtKB-UniRule"/>
</dbReference>
<evidence type="ECO:0000256" key="3">
    <source>
        <dbReference type="ARBA" id="ARBA00022598"/>
    </source>
</evidence>
<dbReference type="GO" id="GO:0051604">
    <property type="term" value="P:protein maturation"/>
    <property type="evidence" value="ECO:0007669"/>
    <property type="project" value="TreeGrafter"/>
</dbReference>
<evidence type="ECO:0000259" key="11">
    <source>
        <dbReference type="PROSITE" id="PS51163"/>
    </source>
</evidence>
<dbReference type="InterPro" id="IPR055128">
    <property type="entry name" value="HypF_C_2"/>
</dbReference>
<dbReference type="PANTHER" id="PTHR42959:SF1">
    <property type="entry name" value="CARBAMOYLTRANSFERASE HYPF"/>
    <property type="match status" value="1"/>
</dbReference>
<comment type="similarity">
    <text evidence="2 8">Belongs to the carbamoyltransferase HypF family.</text>
</comment>
<keyword evidence="9" id="KW-0378">Hydrolase</keyword>
<dbReference type="SUPFAM" id="SSF54975">
    <property type="entry name" value="Acylphosphatase/BLUF domain-like"/>
    <property type="match status" value="1"/>
</dbReference>
<evidence type="ECO:0000256" key="5">
    <source>
        <dbReference type="ARBA" id="ARBA00022771"/>
    </source>
</evidence>
<feature type="active site" evidence="9">
    <location>
        <position position="19"/>
    </location>
</feature>
<reference evidence="12 14" key="1">
    <citation type="submission" date="2017-03" db="EMBL/GenBank/DDBJ databases">
        <title>The whole genome sequencing and assembly of Lysinibacillus sphaericus DSM 28T strain.</title>
        <authorList>
            <person name="Lee Y.-J."/>
            <person name="Yi H."/>
            <person name="Bahn Y.-S."/>
            <person name="Kim J.F."/>
            <person name="Lee D.-W."/>
        </authorList>
    </citation>
    <scope>NUCLEOTIDE SEQUENCE [LARGE SCALE GENOMIC DNA]</scope>
    <source>
        <strain evidence="12 14">DSM 28</strain>
    </source>
</reference>
<dbReference type="NCBIfam" id="TIGR00143">
    <property type="entry name" value="hypF"/>
    <property type="match status" value="1"/>
</dbReference>
<evidence type="ECO:0000259" key="10">
    <source>
        <dbReference type="PROSITE" id="PS51160"/>
    </source>
</evidence>
<dbReference type="AlphaFoldDB" id="A0A2S0K2B4"/>
<dbReference type="GO" id="GO:0003998">
    <property type="term" value="F:acylphosphatase activity"/>
    <property type="evidence" value="ECO:0007669"/>
    <property type="project" value="UniProtKB-EC"/>
</dbReference>
<comment type="catalytic activity">
    <reaction evidence="7">
        <text>C-terminal L-cysteinyl-[HypE protein] + carbamoyl phosphate + ATP + H2O = C-terminal S-carboxamide-L-cysteinyl-[HypE protein] + AMP + phosphate + diphosphate + H(+)</text>
        <dbReference type="Rhea" id="RHEA:55636"/>
        <dbReference type="Rhea" id="RHEA-COMP:14247"/>
        <dbReference type="Rhea" id="RHEA-COMP:14392"/>
        <dbReference type="ChEBI" id="CHEBI:15377"/>
        <dbReference type="ChEBI" id="CHEBI:15378"/>
        <dbReference type="ChEBI" id="CHEBI:30616"/>
        <dbReference type="ChEBI" id="CHEBI:33019"/>
        <dbReference type="ChEBI" id="CHEBI:43474"/>
        <dbReference type="ChEBI" id="CHEBI:58228"/>
        <dbReference type="ChEBI" id="CHEBI:76913"/>
        <dbReference type="ChEBI" id="CHEBI:139126"/>
        <dbReference type="ChEBI" id="CHEBI:456215"/>
    </reaction>
</comment>
<dbReference type="InterPro" id="IPR017945">
    <property type="entry name" value="DHBP_synth_RibB-like_a/b_dom"/>
</dbReference>
<dbReference type="GO" id="GO:0003725">
    <property type="term" value="F:double-stranded RNA binding"/>
    <property type="evidence" value="ECO:0007669"/>
    <property type="project" value="InterPro"/>
</dbReference>
<dbReference type="PROSITE" id="PS51163">
    <property type="entry name" value="YRDC"/>
    <property type="match status" value="1"/>
</dbReference>
<sequence length="767" mass="86250">MYQALNVVVQGKIQGVGFRPFVYDLSKKYDLKGTVQNTVGSVSIIIEGEEERLHEMIHELKSNPPKICNITDLEIQKIPPHYYKDFSILQSKESKHPTTLAITPDAAICELCLEEMMNPQNRRFQHPFINCTQCGPRYTIIHRFPYDRPQTTMSKFPMCSDCQNEYHNPNNRRHHAQPICCPNCGPTLNLLNTKGELIAHNLFAIAKTTELLKLGKIISVKGIGGYHLVCDATQEKGIDLLRNRKKRPQKPFAIMVKSLEVARKFCYVTSDEAALLTSSANPIVLLEMKKENLLPLNIAPGLTKLGVMLPYTPIHHLLFDTPELECLIMTSANRSGSPIYYKDSDYDGLSELSDYILTHNREIAHPIDDSVIQHNGENTVIIRSARGFAPEVIESNMNVSNIIALGGNQRNAFAIGGQKGLILSPQIGDLENEEMMNSLNKQLQSFKEWYTVDEKYIAVDMHPLYATTTLAKQSKSEVIPIQHHHAHHVSCMAEHNLKEPCLGIILDGTGYGNDGHIWGFEFLYGDAKRIRRLGHLKYTPLPGSEKAVKEPWRNAVGMIVSSLKEEGNRFATQLFPEKSNEILVIEQMIIKQLNTAMAGTCGRLFDAVSAILGICTSSTYEGEAAIKLSDYLTRDTMNKSTKDMYSFEIIENPQEFVLDMSAMIRQIVIDKLEQKPIVLIIQKFHQTIVESCVKMIVLIVKKSPVLNRNVVLSGGSFQNNYLSIEITNKLREEGFQVYTHQKIPCHDGGLAIGQLLIAAHKIIDKNS</sequence>
<evidence type="ECO:0000256" key="4">
    <source>
        <dbReference type="ARBA" id="ARBA00022723"/>
    </source>
</evidence>